<feature type="transmembrane region" description="Helical" evidence="1">
    <location>
        <begin position="35"/>
        <end position="59"/>
    </location>
</feature>
<evidence type="ECO:0000259" key="2">
    <source>
        <dbReference type="Pfam" id="PF11127"/>
    </source>
</evidence>
<gene>
    <name evidence="3" type="ORF">GBK04_00410</name>
</gene>
<name>A0A7C9FY03_9BACT</name>
<evidence type="ECO:0000256" key="1">
    <source>
        <dbReference type="SAM" id="Phobius"/>
    </source>
</evidence>
<keyword evidence="4" id="KW-1185">Reference proteome</keyword>
<dbReference type="Proteomes" id="UP000479293">
    <property type="component" value="Unassembled WGS sequence"/>
</dbReference>
<keyword evidence="1" id="KW-1133">Transmembrane helix</keyword>
<comment type="caution">
    <text evidence="3">The sequence shown here is derived from an EMBL/GenBank/DDBJ whole genome shotgun (WGS) entry which is preliminary data.</text>
</comment>
<sequence>MKKNMGITDRIVRTVLAITAIALYATGTVSGTLGIVLIVLSAVFLLTSLMSFCPLYTMVGINTCPSRR</sequence>
<keyword evidence="1" id="KW-0472">Membrane</keyword>
<proteinExistence type="predicted"/>
<dbReference type="RefSeq" id="WP_152755876.1">
    <property type="nucleotide sequence ID" value="NZ_WHLY01000001.1"/>
</dbReference>
<accession>A0A7C9FY03</accession>
<evidence type="ECO:0000313" key="3">
    <source>
        <dbReference type="EMBL" id="MPR31848.1"/>
    </source>
</evidence>
<dbReference type="AlphaFoldDB" id="A0A7C9FY03"/>
<organism evidence="3 4">
    <name type="scientific">Salmonirosea aquatica</name>
    <dbReference type="NCBI Taxonomy" id="2654236"/>
    <lineage>
        <taxon>Bacteria</taxon>
        <taxon>Pseudomonadati</taxon>
        <taxon>Bacteroidota</taxon>
        <taxon>Cytophagia</taxon>
        <taxon>Cytophagales</taxon>
        <taxon>Spirosomataceae</taxon>
        <taxon>Salmonirosea</taxon>
    </lineage>
</organism>
<feature type="transmembrane region" description="Helical" evidence="1">
    <location>
        <begin position="12"/>
        <end position="29"/>
    </location>
</feature>
<protein>
    <submittedName>
        <fullName evidence="3">DUF2892 domain-containing protein</fullName>
    </submittedName>
</protein>
<dbReference type="Pfam" id="PF11127">
    <property type="entry name" value="YgaP-like_TM"/>
    <property type="match status" value="1"/>
</dbReference>
<dbReference type="InterPro" id="IPR021309">
    <property type="entry name" value="YgaP-like_TM"/>
</dbReference>
<dbReference type="EMBL" id="WHLY01000001">
    <property type="protein sequence ID" value="MPR31848.1"/>
    <property type="molecule type" value="Genomic_DNA"/>
</dbReference>
<feature type="domain" description="Inner membrane protein YgaP-like transmembrane" evidence="2">
    <location>
        <begin position="1"/>
        <end position="66"/>
    </location>
</feature>
<reference evidence="3 4" key="1">
    <citation type="submission" date="2019-10" db="EMBL/GenBank/DDBJ databases">
        <title>Draft Genome Sequence of Cytophagaceae sp. SJW1-29.</title>
        <authorList>
            <person name="Choi A."/>
        </authorList>
    </citation>
    <scope>NUCLEOTIDE SEQUENCE [LARGE SCALE GENOMIC DNA]</scope>
    <source>
        <strain evidence="3 4">SJW1-29</strain>
    </source>
</reference>
<evidence type="ECO:0000313" key="4">
    <source>
        <dbReference type="Proteomes" id="UP000479293"/>
    </source>
</evidence>
<keyword evidence="1" id="KW-0812">Transmembrane</keyword>